<dbReference type="PROSITE" id="PS50088">
    <property type="entry name" value="ANK_REPEAT"/>
    <property type="match status" value="1"/>
</dbReference>
<evidence type="ECO:0000313" key="2">
    <source>
        <dbReference type="EMBL" id="KAL3799863.1"/>
    </source>
</evidence>
<accession>A0ABD3QHD5</accession>
<dbReference type="EMBL" id="JALLPJ020000175">
    <property type="protein sequence ID" value="KAL3799863.1"/>
    <property type="molecule type" value="Genomic_DNA"/>
</dbReference>
<feature type="repeat" description="ANK" evidence="1">
    <location>
        <begin position="98"/>
        <end position="130"/>
    </location>
</feature>
<dbReference type="PROSITE" id="PS50297">
    <property type="entry name" value="ANK_REP_REGION"/>
    <property type="match status" value="1"/>
</dbReference>
<gene>
    <name evidence="2" type="ORF">ACHAWO_009984</name>
</gene>
<evidence type="ECO:0000313" key="3">
    <source>
        <dbReference type="Proteomes" id="UP001530400"/>
    </source>
</evidence>
<dbReference type="SMART" id="SM00248">
    <property type="entry name" value="ANK"/>
    <property type="match status" value="1"/>
</dbReference>
<organism evidence="2 3">
    <name type="scientific">Cyclotella atomus</name>
    <dbReference type="NCBI Taxonomy" id="382360"/>
    <lineage>
        <taxon>Eukaryota</taxon>
        <taxon>Sar</taxon>
        <taxon>Stramenopiles</taxon>
        <taxon>Ochrophyta</taxon>
        <taxon>Bacillariophyta</taxon>
        <taxon>Coscinodiscophyceae</taxon>
        <taxon>Thalassiosirophycidae</taxon>
        <taxon>Stephanodiscales</taxon>
        <taxon>Stephanodiscaceae</taxon>
        <taxon>Cyclotella</taxon>
    </lineage>
</organism>
<dbReference type="AlphaFoldDB" id="A0ABD3QHD5"/>
<evidence type="ECO:0000256" key="1">
    <source>
        <dbReference type="PROSITE-ProRule" id="PRU00023"/>
    </source>
</evidence>
<proteinExistence type="predicted"/>
<comment type="caution">
    <text evidence="2">The sequence shown here is derived from an EMBL/GenBank/DDBJ whole genome shotgun (WGS) entry which is preliminary data.</text>
</comment>
<dbReference type="Proteomes" id="UP001530400">
    <property type="component" value="Unassembled WGS sequence"/>
</dbReference>
<dbReference type="SUPFAM" id="SSF48403">
    <property type="entry name" value="Ankyrin repeat"/>
    <property type="match status" value="1"/>
</dbReference>
<reference evidence="2 3" key="1">
    <citation type="submission" date="2024-10" db="EMBL/GenBank/DDBJ databases">
        <title>Updated reference genomes for cyclostephanoid diatoms.</title>
        <authorList>
            <person name="Roberts W.R."/>
            <person name="Alverson A.J."/>
        </authorList>
    </citation>
    <scope>NUCLEOTIDE SEQUENCE [LARGE SCALE GENOMIC DNA]</scope>
    <source>
        <strain evidence="2 3">AJA010-31</strain>
    </source>
</reference>
<keyword evidence="3" id="KW-1185">Reference proteome</keyword>
<sequence length="194" mass="22017">MSRYRYGDGYDPYDHMTNDPVDFYTRGYGGFGYDTSHVKKDEPRTDLFNYASAGNLSEVKRIVEGAEKKEKNKVINYARRWTEIDYKMSGFTKEWEWFDITPLAVAAMKGHDEVVHYLLEQGADPTLSGCPSADTILDAFQAARGTSCEPLLDAVKPFWEKANYSGVHYNAKSRKKFTNAPTDPNGMLNALRNV</sequence>
<dbReference type="InterPro" id="IPR002110">
    <property type="entry name" value="Ankyrin_rpt"/>
</dbReference>
<dbReference type="InterPro" id="IPR036770">
    <property type="entry name" value="Ankyrin_rpt-contain_sf"/>
</dbReference>
<dbReference type="Gene3D" id="1.25.40.20">
    <property type="entry name" value="Ankyrin repeat-containing domain"/>
    <property type="match status" value="1"/>
</dbReference>
<protein>
    <submittedName>
        <fullName evidence="2">Uncharacterized protein</fullName>
    </submittedName>
</protein>
<dbReference type="Pfam" id="PF00023">
    <property type="entry name" value="Ank"/>
    <property type="match status" value="1"/>
</dbReference>
<name>A0ABD3QHD5_9STRA</name>
<keyword evidence="1" id="KW-0040">ANK repeat</keyword>